<evidence type="ECO:0000256" key="7">
    <source>
        <dbReference type="SAM" id="SignalP"/>
    </source>
</evidence>
<evidence type="ECO:0000313" key="11">
    <source>
        <dbReference type="Proteomes" id="UP000244168"/>
    </source>
</evidence>
<dbReference type="Pfam" id="PF16757">
    <property type="entry name" value="Fucosidase_C"/>
    <property type="match status" value="1"/>
</dbReference>
<dbReference type="EMBL" id="QAOQ01000004">
    <property type="protein sequence ID" value="PTQ96583.1"/>
    <property type="molecule type" value="Genomic_DNA"/>
</dbReference>
<dbReference type="RefSeq" id="WP_107828549.1">
    <property type="nucleotide sequence ID" value="NZ_CP160205.1"/>
</dbReference>
<proteinExistence type="inferred from homology"/>
<comment type="caution">
    <text evidence="10">The sequence shown here is derived from an EMBL/GenBank/DDBJ whole genome shotgun (WGS) entry which is preliminary data.</text>
</comment>
<dbReference type="PANTHER" id="PTHR10030:SF37">
    <property type="entry name" value="ALPHA-L-FUCOSIDASE-RELATED"/>
    <property type="match status" value="1"/>
</dbReference>
<evidence type="ECO:0000256" key="5">
    <source>
        <dbReference type="ARBA" id="ARBA00022801"/>
    </source>
</evidence>
<name>A0A2T5J925_9SPHI</name>
<feature type="chain" id="PRO_5015420688" description="alpha-L-fucosidase" evidence="7">
    <location>
        <begin position="21"/>
        <end position="544"/>
    </location>
</feature>
<dbReference type="InterPro" id="IPR000933">
    <property type="entry name" value="Glyco_hydro_29"/>
</dbReference>
<feature type="domain" description="Alpha-L-fucosidase C-terminal" evidence="9">
    <location>
        <begin position="448"/>
        <end position="527"/>
    </location>
</feature>
<protein>
    <recommendedName>
        <fullName evidence="3">alpha-L-fucosidase</fullName>
        <ecNumber evidence="3">3.2.1.51</ecNumber>
    </recommendedName>
</protein>
<keyword evidence="4 7" id="KW-0732">Signal</keyword>
<comment type="function">
    <text evidence="1">Alpha-L-fucosidase is responsible for hydrolyzing the alpha-1,6-linked fucose joined to the reducing-end N-acetylglucosamine of the carbohydrate moieties of glycoproteins.</text>
</comment>
<sequence>MRKTLLLLTALSFNLLYALGQDTPQHDKAYTGPLNKVIGEAGNDTGFDMAPETTPKVVAAAVSSIKTKMPVGPFQPNWESLKANYKVPEWYKGAKFGLCMHWGLYSVPAYHNEWYEKHMYTDGGIGAWHAQHFGEQDKFGYKDFIPMFSAEKFDPEAWADLIQKSGARFFMPACQHHDGFALWDSQVTPFNAKQMGPKRDLIGELCKAVRKRGLKFGFTNHQIENFQFINPPQAMLDKMKAEQADLFDPKWASFYNVADRSDEACRKFLVGWFERNVELIDKYQPDMLWFDNGVDQRYLDPLKLMVAAYYYNSARKWGKEVSLNTKKAAFAPSGVNTATIGSVLDFEGKTPPGIRTGTWDVDTEIGSTWGYTSDMRVSNASAIVGRLIDIVSKNGTMMLNLSPKADGTIPQEQQQTLLGVGKWLAVNGDAVYDTHNWITFAEGGQDAPKIYFTVKGDALYAIILGKWPGESVTITSLAQDKAPEGKVTSVTMLGSKEKLKFTQEVAGLKINLPVAAPCDIAYTLKITGLKMNPATTTASGSPMN</sequence>
<dbReference type="InterPro" id="IPR017853">
    <property type="entry name" value="GH"/>
</dbReference>
<keyword evidence="11" id="KW-1185">Reference proteome</keyword>
<evidence type="ECO:0000256" key="6">
    <source>
        <dbReference type="ARBA" id="ARBA00023295"/>
    </source>
</evidence>
<evidence type="ECO:0000259" key="9">
    <source>
        <dbReference type="Pfam" id="PF16757"/>
    </source>
</evidence>
<dbReference type="GO" id="GO:0005764">
    <property type="term" value="C:lysosome"/>
    <property type="evidence" value="ECO:0007669"/>
    <property type="project" value="TreeGrafter"/>
</dbReference>
<dbReference type="SUPFAM" id="SSF51445">
    <property type="entry name" value="(Trans)glycosidases"/>
    <property type="match status" value="1"/>
</dbReference>
<keyword evidence="5" id="KW-0378">Hydrolase</keyword>
<dbReference type="GO" id="GO:0004560">
    <property type="term" value="F:alpha-L-fucosidase activity"/>
    <property type="evidence" value="ECO:0007669"/>
    <property type="project" value="InterPro"/>
</dbReference>
<dbReference type="Gene3D" id="3.20.20.80">
    <property type="entry name" value="Glycosidases"/>
    <property type="match status" value="1"/>
</dbReference>
<dbReference type="GO" id="GO:0016139">
    <property type="term" value="P:glycoside catabolic process"/>
    <property type="evidence" value="ECO:0007669"/>
    <property type="project" value="TreeGrafter"/>
</dbReference>
<dbReference type="AlphaFoldDB" id="A0A2T5J925"/>
<dbReference type="EC" id="3.2.1.51" evidence="3"/>
<dbReference type="Gene3D" id="2.60.40.1180">
    <property type="entry name" value="Golgi alpha-mannosidase II"/>
    <property type="match status" value="1"/>
</dbReference>
<dbReference type="InterPro" id="IPR057739">
    <property type="entry name" value="Glyco_hydro_29_N"/>
</dbReference>
<dbReference type="InterPro" id="IPR031919">
    <property type="entry name" value="Fucosidase_C"/>
</dbReference>
<dbReference type="Proteomes" id="UP000244168">
    <property type="component" value="Unassembled WGS sequence"/>
</dbReference>
<organism evidence="10 11">
    <name type="scientific">Mucilaginibacter yixingensis</name>
    <dbReference type="NCBI Taxonomy" id="1295612"/>
    <lineage>
        <taxon>Bacteria</taxon>
        <taxon>Pseudomonadati</taxon>
        <taxon>Bacteroidota</taxon>
        <taxon>Sphingobacteriia</taxon>
        <taxon>Sphingobacteriales</taxon>
        <taxon>Sphingobacteriaceae</taxon>
        <taxon>Mucilaginibacter</taxon>
    </lineage>
</organism>
<dbReference type="InterPro" id="IPR016286">
    <property type="entry name" value="FUC_metazoa-typ"/>
</dbReference>
<evidence type="ECO:0000256" key="4">
    <source>
        <dbReference type="ARBA" id="ARBA00022729"/>
    </source>
</evidence>
<feature type="domain" description="Glycoside hydrolase family 29 N-terminal" evidence="8">
    <location>
        <begin position="72"/>
        <end position="429"/>
    </location>
</feature>
<feature type="signal peptide" evidence="7">
    <location>
        <begin position="1"/>
        <end position="20"/>
    </location>
</feature>
<evidence type="ECO:0000256" key="3">
    <source>
        <dbReference type="ARBA" id="ARBA00012662"/>
    </source>
</evidence>
<dbReference type="GO" id="GO:0006004">
    <property type="term" value="P:fucose metabolic process"/>
    <property type="evidence" value="ECO:0007669"/>
    <property type="project" value="InterPro"/>
</dbReference>
<dbReference type="InterPro" id="IPR013780">
    <property type="entry name" value="Glyco_hydro_b"/>
</dbReference>
<gene>
    <name evidence="10" type="ORF">C8P68_10468</name>
</gene>
<evidence type="ECO:0000256" key="2">
    <source>
        <dbReference type="ARBA" id="ARBA00007951"/>
    </source>
</evidence>
<comment type="similarity">
    <text evidence="2">Belongs to the glycosyl hydrolase 29 family.</text>
</comment>
<accession>A0A2T5J925</accession>
<dbReference type="OrthoDB" id="107551at2"/>
<reference evidence="10 11" key="1">
    <citation type="submission" date="2018-04" db="EMBL/GenBank/DDBJ databases">
        <title>Genomic Encyclopedia of Archaeal and Bacterial Type Strains, Phase II (KMG-II): from individual species to whole genera.</title>
        <authorList>
            <person name="Goeker M."/>
        </authorList>
    </citation>
    <scope>NUCLEOTIDE SEQUENCE [LARGE SCALE GENOMIC DNA]</scope>
    <source>
        <strain evidence="10 11">DSM 26809</strain>
    </source>
</reference>
<evidence type="ECO:0000313" key="10">
    <source>
        <dbReference type="EMBL" id="PTQ96583.1"/>
    </source>
</evidence>
<dbReference type="SMART" id="SM00812">
    <property type="entry name" value="Alpha_L_fucos"/>
    <property type="match status" value="1"/>
</dbReference>
<keyword evidence="6" id="KW-0326">Glycosidase</keyword>
<evidence type="ECO:0000256" key="1">
    <source>
        <dbReference type="ARBA" id="ARBA00004071"/>
    </source>
</evidence>
<evidence type="ECO:0000259" key="8">
    <source>
        <dbReference type="Pfam" id="PF01120"/>
    </source>
</evidence>
<dbReference type="Pfam" id="PF01120">
    <property type="entry name" value="Alpha_L_fucos"/>
    <property type="match status" value="1"/>
</dbReference>
<dbReference type="PIRSF" id="PIRSF001092">
    <property type="entry name" value="Alpha-L-fucosidase"/>
    <property type="match status" value="1"/>
</dbReference>
<dbReference type="PANTHER" id="PTHR10030">
    <property type="entry name" value="ALPHA-L-FUCOSIDASE"/>
    <property type="match status" value="1"/>
</dbReference>